<name>A0AC60PDH0_IXOPE</name>
<evidence type="ECO:0000313" key="1">
    <source>
        <dbReference type="EMBL" id="KAG0417948.1"/>
    </source>
</evidence>
<comment type="caution">
    <text evidence="1">The sequence shown here is derived from an EMBL/GenBank/DDBJ whole genome shotgun (WGS) entry which is preliminary data.</text>
</comment>
<dbReference type="Proteomes" id="UP000805193">
    <property type="component" value="Unassembled WGS sequence"/>
</dbReference>
<gene>
    <name evidence="1" type="ORF">HPB47_005224</name>
</gene>
<organism evidence="1 2">
    <name type="scientific">Ixodes persulcatus</name>
    <name type="common">Taiga tick</name>
    <dbReference type="NCBI Taxonomy" id="34615"/>
    <lineage>
        <taxon>Eukaryota</taxon>
        <taxon>Metazoa</taxon>
        <taxon>Ecdysozoa</taxon>
        <taxon>Arthropoda</taxon>
        <taxon>Chelicerata</taxon>
        <taxon>Arachnida</taxon>
        <taxon>Acari</taxon>
        <taxon>Parasitiformes</taxon>
        <taxon>Ixodida</taxon>
        <taxon>Ixodoidea</taxon>
        <taxon>Ixodidae</taxon>
        <taxon>Ixodinae</taxon>
        <taxon>Ixodes</taxon>
    </lineage>
</organism>
<evidence type="ECO:0000313" key="2">
    <source>
        <dbReference type="Proteomes" id="UP000805193"/>
    </source>
</evidence>
<keyword evidence="2" id="KW-1185">Reference proteome</keyword>
<protein>
    <submittedName>
        <fullName evidence="1">Uncharacterized protein</fullName>
    </submittedName>
</protein>
<sequence length="343" mass="38922">MNLFGNRRALFIQVARATECYDEQKDEKTQVPDIVACLRNLDAEILHSKVMTIDYKNQPFFPVNDGDFFMDDPFSLETYKKLNVTEILTGSVSSEGSLFLYNLLENKPQVRNGLHIDYRVAAALLVSAVFDLPLTTSRQIAKVYLGEYDVEYDTDTVLKKFALMIGDSLFDCPTNVLADMAASQGIPTYKYTFAYKPSFDSWPDWMGVVHATDLPFTMGSLPFITDLSKSGEHFTEDARKLLANVTYTEEEKEFMKEVVGAWSAFAKKGKPVIPVAGTEWPRYTVENPQLLRLQPNNYKVGLEEKRDVWTLLQLNPPRPRQHGSPLCLAGKERPSNLRYPTTT</sequence>
<accession>A0AC60PDH0</accession>
<dbReference type="EMBL" id="JABSTQ010010781">
    <property type="protein sequence ID" value="KAG0417948.1"/>
    <property type="molecule type" value="Genomic_DNA"/>
</dbReference>
<proteinExistence type="predicted"/>
<reference evidence="1 2" key="1">
    <citation type="journal article" date="2020" name="Cell">
        <title>Large-Scale Comparative Analyses of Tick Genomes Elucidate Their Genetic Diversity and Vector Capacities.</title>
        <authorList>
            <consortium name="Tick Genome and Microbiome Consortium (TIGMIC)"/>
            <person name="Jia N."/>
            <person name="Wang J."/>
            <person name="Shi W."/>
            <person name="Du L."/>
            <person name="Sun Y."/>
            <person name="Zhan W."/>
            <person name="Jiang J.F."/>
            <person name="Wang Q."/>
            <person name="Zhang B."/>
            <person name="Ji P."/>
            <person name="Bell-Sakyi L."/>
            <person name="Cui X.M."/>
            <person name="Yuan T.T."/>
            <person name="Jiang B.G."/>
            <person name="Yang W.F."/>
            <person name="Lam T.T."/>
            <person name="Chang Q.C."/>
            <person name="Ding S.J."/>
            <person name="Wang X.J."/>
            <person name="Zhu J.G."/>
            <person name="Ruan X.D."/>
            <person name="Zhao L."/>
            <person name="Wei J.T."/>
            <person name="Ye R.Z."/>
            <person name="Que T.C."/>
            <person name="Du C.H."/>
            <person name="Zhou Y.H."/>
            <person name="Cheng J.X."/>
            <person name="Dai P.F."/>
            <person name="Guo W.B."/>
            <person name="Han X.H."/>
            <person name="Huang E.J."/>
            <person name="Li L.F."/>
            <person name="Wei W."/>
            <person name="Gao Y.C."/>
            <person name="Liu J.Z."/>
            <person name="Shao H.Z."/>
            <person name="Wang X."/>
            <person name="Wang C.C."/>
            <person name="Yang T.C."/>
            <person name="Huo Q.B."/>
            <person name="Li W."/>
            <person name="Chen H.Y."/>
            <person name="Chen S.E."/>
            <person name="Zhou L.G."/>
            <person name="Ni X.B."/>
            <person name="Tian J.H."/>
            <person name="Sheng Y."/>
            <person name="Liu T."/>
            <person name="Pan Y.S."/>
            <person name="Xia L.Y."/>
            <person name="Li J."/>
            <person name="Zhao F."/>
            <person name="Cao W.C."/>
        </authorList>
    </citation>
    <scope>NUCLEOTIDE SEQUENCE [LARGE SCALE GENOMIC DNA]</scope>
    <source>
        <strain evidence="1">Iper-2018</strain>
    </source>
</reference>